<accession>A0ABS8T7P5</accession>
<sequence>MSNIITMYLIVEQMLGYSNSTTIPVAPFFVVTIICQHKIHHHGYSGVDIIDVDNRYCEINSGRGYFKLISVIVVVEIVELTAVEVRLLLLLVGIVEQMPMMLLLVVGTEELMAAACDRGVGAGVF</sequence>
<dbReference type="Proteomes" id="UP000823775">
    <property type="component" value="Unassembled WGS sequence"/>
</dbReference>
<comment type="caution">
    <text evidence="1">The sequence shown here is derived from an EMBL/GenBank/DDBJ whole genome shotgun (WGS) entry which is preliminary data.</text>
</comment>
<evidence type="ECO:0000313" key="2">
    <source>
        <dbReference type="Proteomes" id="UP000823775"/>
    </source>
</evidence>
<dbReference type="EMBL" id="JACEIK010001161">
    <property type="protein sequence ID" value="MCD7466637.1"/>
    <property type="molecule type" value="Genomic_DNA"/>
</dbReference>
<keyword evidence="2" id="KW-1185">Reference proteome</keyword>
<name>A0ABS8T7P5_DATST</name>
<organism evidence="1 2">
    <name type="scientific">Datura stramonium</name>
    <name type="common">Jimsonweed</name>
    <name type="synonym">Common thornapple</name>
    <dbReference type="NCBI Taxonomy" id="4076"/>
    <lineage>
        <taxon>Eukaryota</taxon>
        <taxon>Viridiplantae</taxon>
        <taxon>Streptophyta</taxon>
        <taxon>Embryophyta</taxon>
        <taxon>Tracheophyta</taxon>
        <taxon>Spermatophyta</taxon>
        <taxon>Magnoliopsida</taxon>
        <taxon>eudicotyledons</taxon>
        <taxon>Gunneridae</taxon>
        <taxon>Pentapetalae</taxon>
        <taxon>asterids</taxon>
        <taxon>lamiids</taxon>
        <taxon>Solanales</taxon>
        <taxon>Solanaceae</taxon>
        <taxon>Solanoideae</taxon>
        <taxon>Datureae</taxon>
        <taxon>Datura</taxon>
    </lineage>
</organism>
<proteinExistence type="predicted"/>
<protein>
    <submittedName>
        <fullName evidence="1">Uncharacterized protein</fullName>
    </submittedName>
</protein>
<gene>
    <name evidence="1" type="ORF">HAX54_003548</name>
</gene>
<evidence type="ECO:0000313" key="1">
    <source>
        <dbReference type="EMBL" id="MCD7466637.1"/>
    </source>
</evidence>
<reference evidence="1 2" key="1">
    <citation type="journal article" date="2021" name="BMC Genomics">
        <title>Datura genome reveals duplications of psychoactive alkaloid biosynthetic genes and high mutation rate following tissue culture.</title>
        <authorList>
            <person name="Rajewski A."/>
            <person name="Carter-House D."/>
            <person name="Stajich J."/>
            <person name="Litt A."/>
        </authorList>
    </citation>
    <scope>NUCLEOTIDE SEQUENCE [LARGE SCALE GENOMIC DNA]</scope>
    <source>
        <strain evidence="1">AR-01</strain>
    </source>
</reference>